<reference evidence="1 2" key="1">
    <citation type="submission" date="2019-03" db="EMBL/GenBank/DDBJ databases">
        <title>Genomic Encyclopedia of Type Strains, Phase IV (KMG-IV): sequencing the most valuable type-strain genomes for metagenomic binning, comparative biology and taxonomic classification.</title>
        <authorList>
            <person name="Goeker M."/>
        </authorList>
    </citation>
    <scope>NUCLEOTIDE SEQUENCE [LARGE SCALE GENOMIC DNA]</scope>
    <source>
        <strain evidence="1 2">DSM 21667</strain>
    </source>
</reference>
<sequence>MPWIIVLLLSSFAVQAMMICVERVYFLGAWHAPGRTAQIEIGLHRALHGRGPEESDLQALRQKALLSDGSSQAMQAELSELQVRNGSFDLHLETTRTRGNLTWRLVEADGDATLFWICGYARPPAGVAASTLTNLTDVPPLWLPSVCRDTP</sequence>
<keyword evidence="2" id="KW-1185">Reference proteome</keyword>
<dbReference type="AlphaFoldDB" id="A0A4R6Z784"/>
<dbReference type="RefSeq" id="WP_133817358.1">
    <property type="nucleotide sequence ID" value="NZ_SNZH01000002.1"/>
</dbReference>
<organism evidence="1 2">
    <name type="scientific">Tahibacter aquaticus</name>
    <dbReference type="NCBI Taxonomy" id="520092"/>
    <lineage>
        <taxon>Bacteria</taxon>
        <taxon>Pseudomonadati</taxon>
        <taxon>Pseudomonadota</taxon>
        <taxon>Gammaproteobacteria</taxon>
        <taxon>Lysobacterales</taxon>
        <taxon>Rhodanobacteraceae</taxon>
        <taxon>Tahibacter</taxon>
    </lineage>
</organism>
<gene>
    <name evidence="1" type="ORF">DFR29_102303</name>
</gene>
<dbReference type="EMBL" id="SNZH01000002">
    <property type="protein sequence ID" value="TDR47643.1"/>
    <property type="molecule type" value="Genomic_DNA"/>
</dbReference>
<dbReference type="OrthoDB" id="5918848at2"/>
<protein>
    <submittedName>
        <fullName evidence="1">Uncharacterized protein</fullName>
    </submittedName>
</protein>
<evidence type="ECO:0000313" key="1">
    <source>
        <dbReference type="EMBL" id="TDR47643.1"/>
    </source>
</evidence>
<name>A0A4R6Z784_9GAMM</name>
<dbReference type="Proteomes" id="UP000295293">
    <property type="component" value="Unassembled WGS sequence"/>
</dbReference>
<proteinExistence type="predicted"/>
<comment type="caution">
    <text evidence="1">The sequence shown here is derived from an EMBL/GenBank/DDBJ whole genome shotgun (WGS) entry which is preliminary data.</text>
</comment>
<evidence type="ECO:0000313" key="2">
    <source>
        <dbReference type="Proteomes" id="UP000295293"/>
    </source>
</evidence>
<accession>A0A4R6Z784</accession>